<organism evidence="6 7">
    <name type="scientific">Saccharomycopsis crataegensis</name>
    <dbReference type="NCBI Taxonomy" id="43959"/>
    <lineage>
        <taxon>Eukaryota</taxon>
        <taxon>Fungi</taxon>
        <taxon>Dikarya</taxon>
        <taxon>Ascomycota</taxon>
        <taxon>Saccharomycotina</taxon>
        <taxon>Saccharomycetes</taxon>
        <taxon>Saccharomycopsidaceae</taxon>
        <taxon>Saccharomycopsis</taxon>
    </lineage>
</organism>
<dbReference type="InterPro" id="IPR009668">
    <property type="entry name" value="RNA_pol-assoc_fac_A49-like"/>
</dbReference>
<keyword evidence="7" id="KW-1185">Reference proteome</keyword>
<evidence type="ECO:0000256" key="2">
    <source>
        <dbReference type="ARBA" id="ARBA00009430"/>
    </source>
</evidence>
<evidence type="ECO:0000313" key="7">
    <source>
        <dbReference type="Proteomes" id="UP001360560"/>
    </source>
</evidence>
<sequence>MGEKRKSSQSSTELRVSSYSQDPSLAVASFFNGFSASNDSKFNLYKHKHNNNYLLHGENQTLAYDGKTDADDDFNKYYIAVYDSVNKSVDIYNSPVIDSKVVSKKKMMYRGPKVRSKDALNVTKRNALGQEFGTKKAKKSINSLSQNRIEADKLAHDESSIVENIKQSTELLPTINEMNDAVTNDRPTPACNVDATNVEDIYSINSIIPKKEWNMIRIDSLLKEADTKKKLEFFPYAKSEYIKSRVGSTKSSSKLKLLYYASLLIGVYETRKSCHNKLAMLEKLNSPPEVLVDGILDRFTTLKSSGFGKSKERGFTIDPYHEDKLLCYLLATVMHIDNFLVLVPPLAQELSMKPSRLVGLFRALGATVKGATVSQAEAFNIPRAAASNHKVATLKVPFKEPQMVRRGRRA</sequence>
<keyword evidence="3 6" id="KW-0240">DNA-directed RNA polymerase</keyword>
<comment type="caution">
    <text evidence="6">The sequence shown here is derived from an EMBL/GenBank/DDBJ whole genome shotgun (WGS) entry which is preliminary data.</text>
</comment>
<dbReference type="Proteomes" id="UP001360560">
    <property type="component" value="Unassembled WGS sequence"/>
</dbReference>
<dbReference type="GO" id="GO:0006351">
    <property type="term" value="P:DNA-templated transcription"/>
    <property type="evidence" value="ECO:0007669"/>
    <property type="project" value="InterPro"/>
</dbReference>
<evidence type="ECO:0000256" key="3">
    <source>
        <dbReference type="ARBA" id="ARBA00022478"/>
    </source>
</evidence>
<dbReference type="GO" id="GO:0000428">
    <property type="term" value="C:DNA-directed RNA polymerase complex"/>
    <property type="evidence" value="ECO:0007669"/>
    <property type="project" value="UniProtKB-KW"/>
</dbReference>
<dbReference type="GO" id="GO:0005730">
    <property type="term" value="C:nucleolus"/>
    <property type="evidence" value="ECO:0007669"/>
    <property type="project" value="UniProtKB-SubCell"/>
</dbReference>
<dbReference type="RefSeq" id="XP_064855060.1">
    <property type="nucleotide sequence ID" value="XM_064998988.1"/>
</dbReference>
<gene>
    <name evidence="6" type="ORF">DASC09_053890</name>
</gene>
<evidence type="ECO:0000256" key="1">
    <source>
        <dbReference type="ARBA" id="ARBA00004604"/>
    </source>
</evidence>
<evidence type="ECO:0000256" key="5">
    <source>
        <dbReference type="ARBA" id="ARBA00023242"/>
    </source>
</evidence>
<accession>A0AAV5QTL0</accession>
<evidence type="ECO:0000313" key="6">
    <source>
        <dbReference type="EMBL" id="GMM38064.1"/>
    </source>
</evidence>
<dbReference type="AlphaFoldDB" id="A0AAV5QTL0"/>
<keyword evidence="5" id="KW-0539">Nucleus</keyword>
<dbReference type="GeneID" id="90076039"/>
<dbReference type="Pfam" id="PF06870">
    <property type="entry name" value="RNA_pol_I_A49"/>
    <property type="match status" value="1"/>
</dbReference>
<keyword evidence="4" id="KW-0804">Transcription</keyword>
<comment type="similarity">
    <text evidence="2">Belongs to the eukaryotic RPA49/POLR1E RNA polymerase subunit family.</text>
</comment>
<evidence type="ECO:0000256" key="4">
    <source>
        <dbReference type="ARBA" id="ARBA00023163"/>
    </source>
</evidence>
<protein>
    <submittedName>
        <fullName evidence="6">DNA-directed RNA polymerase I subunit</fullName>
    </submittedName>
</protein>
<name>A0AAV5QTL0_9ASCO</name>
<proteinExistence type="inferred from homology"/>
<dbReference type="EMBL" id="BTFZ01000013">
    <property type="protein sequence ID" value="GMM38064.1"/>
    <property type="molecule type" value="Genomic_DNA"/>
</dbReference>
<comment type="subcellular location">
    <subcellularLocation>
        <location evidence="1">Nucleus</location>
        <location evidence="1">Nucleolus</location>
    </subcellularLocation>
</comment>
<reference evidence="6 7" key="1">
    <citation type="journal article" date="2023" name="Elife">
        <title>Identification of key yeast species and microbe-microbe interactions impacting larval growth of Drosophila in the wild.</title>
        <authorList>
            <person name="Mure A."/>
            <person name="Sugiura Y."/>
            <person name="Maeda R."/>
            <person name="Honda K."/>
            <person name="Sakurai N."/>
            <person name="Takahashi Y."/>
            <person name="Watada M."/>
            <person name="Katoh T."/>
            <person name="Gotoh A."/>
            <person name="Gotoh Y."/>
            <person name="Taniguchi I."/>
            <person name="Nakamura K."/>
            <person name="Hayashi T."/>
            <person name="Katayama T."/>
            <person name="Uemura T."/>
            <person name="Hattori Y."/>
        </authorList>
    </citation>
    <scope>NUCLEOTIDE SEQUENCE [LARGE SCALE GENOMIC DNA]</scope>
    <source>
        <strain evidence="6 7">SC-9</strain>
    </source>
</reference>
<dbReference type="PANTHER" id="PTHR14440">
    <property type="entry name" value="DNA-DIRECTED RNA POLYMERASE I SUBUNIT RPA49"/>
    <property type="match status" value="1"/>
</dbReference>
<dbReference type="GO" id="GO:0003677">
    <property type="term" value="F:DNA binding"/>
    <property type="evidence" value="ECO:0007669"/>
    <property type="project" value="InterPro"/>
</dbReference>